<proteinExistence type="predicted"/>
<dbReference type="PANTHER" id="PTHR43333:SF1">
    <property type="entry name" value="D-ISOMER SPECIFIC 2-HYDROXYACID DEHYDROGENASE NAD-BINDING DOMAIN-CONTAINING PROTEIN"/>
    <property type="match status" value="1"/>
</dbReference>
<dbReference type="InterPro" id="IPR006140">
    <property type="entry name" value="D-isomer_DH_NAD-bd"/>
</dbReference>
<accession>A0A919GBS4</accession>
<sequence length="331" mass="34881">MAEVCADDSAWSRGWATTLDNARILLAPQLPRGLEGALKKALAGRGGPAVHRYCSQPAAPTGQPIVCIGSTPPPALLQDGSSLVWFHSSNAGVDAVLRAGLPSGVLLTRTVGRMGERIAQFVLGWLLSECQRVPDHLAQQRGRRWQRLPSELAAGQLAVVYGTGAIGARIGHALGVNGIRAVGVSRTGRQSDAFDDVLTPDRAGEVLARARWVINALPLTAATAQFFGDPLLRKLNGATFVNVGRGATVDMAALDRALHGGQVRAAVLDVLAEEPAAPDDACWSLPRTTITSHSAGITHDEDVVHDFLGCWEDLRGGAARPSLAVRPARGY</sequence>
<keyword evidence="5" id="KW-1185">Reference proteome</keyword>
<gene>
    <name evidence="4" type="ORF">GCM10018793_37540</name>
</gene>
<organism evidence="4 5">
    <name type="scientific">Streptomyces sulfonofaciens</name>
    <dbReference type="NCBI Taxonomy" id="68272"/>
    <lineage>
        <taxon>Bacteria</taxon>
        <taxon>Bacillati</taxon>
        <taxon>Actinomycetota</taxon>
        <taxon>Actinomycetes</taxon>
        <taxon>Kitasatosporales</taxon>
        <taxon>Streptomycetaceae</taxon>
        <taxon>Streptomyces</taxon>
    </lineage>
</organism>
<evidence type="ECO:0000313" key="5">
    <source>
        <dbReference type="Proteomes" id="UP000603708"/>
    </source>
</evidence>
<evidence type="ECO:0000256" key="2">
    <source>
        <dbReference type="ARBA" id="ARBA00023027"/>
    </source>
</evidence>
<dbReference type="SUPFAM" id="SSF51735">
    <property type="entry name" value="NAD(P)-binding Rossmann-fold domains"/>
    <property type="match status" value="1"/>
</dbReference>
<keyword evidence="1" id="KW-0560">Oxidoreductase</keyword>
<evidence type="ECO:0000313" key="4">
    <source>
        <dbReference type="EMBL" id="GHH81015.1"/>
    </source>
</evidence>
<evidence type="ECO:0000259" key="3">
    <source>
        <dbReference type="Pfam" id="PF02826"/>
    </source>
</evidence>
<dbReference type="GO" id="GO:0051287">
    <property type="term" value="F:NAD binding"/>
    <property type="evidence" value="ECO:0007669"/>
    <property type="project" value="InterPro"/>
</dbReference>
<keyword evidence="2" id="KW-0520">NAD</keyword>
<name>A0A919GBS4_9ACTN</name>
<dbReference type="PANTHER" id="PTHR43333">
    <property type="entry name" value="2-HACID_DH_C DOMAIN-CONTAINING PROTEIN"/>
    <property type="match status" value="1"/>
</dbReference>
<comment type="caution">
    <text evidence="4">The sequence shown here is derived from an EMBL/GenBank/DDBJ whole genome shotgun (WGS) entry which is preliminary data.</text>
</comment>
<reference evidence="4" key="2">
    <citation type="submission" date="2020-09" db="EMBL/GenBank/DDBJ databases">
        <authorList>
            <person name="Sun Q."/>
            <person name="Ohkuma M."/>
        </authorList>
    </citation>
    <scope>NUCLEOTIDE SEQUENCE</scope>
    <source>
        <strain evidence="4">JCM 5069</strain>
    </source>
</reference>
<dbReference type="Proteomes" id="UP000603708">
    <property type="component" value="Unassembled WGS sequence"/>
</dbReference>
<dbReference type="AlphaFoldDB" id="A0A919GBS4"/>
<feature type="domain" description="D-isomer specific 2-hydroxyacid dehydrogenase NAD-binding" evidence="3">
    <location>
        <begin position="124"/>
        <end position="295"/>
    </location>
</feature>
<dbReference type="Pfam" id="PF02826">
    <property type="entry name" value="2-Hacid_dh_C"/>
    <property type="match status" value="1"/>
</dbReference>
<dbReference type="GO" id="GO:0016491">
    <property type="term" value="F:oxidoreductase activity"/>
    <property type="evidence" value="ECO:0007669"/>
    <property type="project" value="UniProtKB-KW"/>
</dbReference>
<evidence type="ECO:0000256" key="1">
    <source>
        <dbReference type="ARBA" id="ARBA00023002"/>
    </source>
</evidence>
<dbReference type="Gene3D" id="3.40.50.720">
    <property type="entry name" value="NAD(P)-binding Rossmann-like Domain"/>
    <property type="match status" value="2"/>
</dbReference>
<dbReference type="InterPro" id="IPR036291">
    <property type="entry name" value="NAD(P)-bd_dom_sf"/>
</dbReference>
<protein>
    <recommendedName>
        <fullName evidence="3">D-isomer specific 2-hydroxyacid dehydrogenase NAD-binding domain-containing protein</fullName>
    </recommendedName>
</protein>
<dbReference type="EMBL" id="BNCD01000010">
    <property type="protein sequence ID" value="GHH81015.1"/>
    <property type="molecule type" value="Genomic_DNA"/>
</dbReference>
<reference evidence="4" key="1">
    <citation type="journal article" date="2014" name="Int. J. Syst. Evol. Microbiol.">
        <title>Complete genome sequence of Corynebacterium casei LMG S-19264T (=DSM 44701T), isolated from a smear-ripened cheese.</title>
        <authorList>
            <consortium name="US DOE Joint Genome Institute (JGI-PGF)"/>
            <person name="Walter F."/>
            <person name="Albersmeier A."/>
            <person name="Kalinowski J."/>
            <person name="Ruckert C."/>
        </authorList>
    </citation>
    <scope>NUCLEOTIDE SEQUENCE</scope>
    <source>
        <strain evidence="4">JCM 5069</strain>
    </source>
</reference>